<name>A0ABD2V5I0_9SOLN</name>
<comment type="caution">
    <text evidence="8">The sequence shown here is derived from an EMBL/GenBank/DDBJ whole genome shotgun (WGS) entry which is preliminary data.</text>
</comment>
<keyword evidence="9" id="KW-1185">Reference proteome</keyword>
<dbReference type="InterPro" id="IPR015300">
    <property type="entry name" value="DNA-bd_pseudobarrel_sf"/>
</dbReference>
<dbReference type="Pfam" id="PF02362">
    <property type="entry name" value="B3"/>
    <property type="match status" value="2"/>
</dbReference>
<dbReference type="Gene3D" id="2.40.330.10">
    <property type="entry name" value="DNA-binding pseudobarrel domain"/>
    <property type="match status" value="2"/>
</dbReference>
<dbReference type="InterPro" id="IPR003340">
    <property type="entry name" value="B3_DNA-bd"/>
</dbReference>
<dbReference type="SUPFAM" id="SSF101936">
    <property type="entry name" value="DNA-binding pseudobarrel domain"/>
    <property type="match status" value="2"/>
</dbReference>
<gene>
    <name evidence="8" type="ORF">AABB24_003041</name>
</gene>
<protein>
    <recommendedName>
        <fullName evidence="7">TF-B3 domain-containing protein</fullName>
    </recommendedName>
</protein>
<evidence type="ECO:0000313" key="9">
    <source>
        <dbReference type="Proteomes" id="UP001627284"/>
    </source>
</evidence>
<dbReference type="PANTHER" id="PTHR31391">
    <property type="entry name" value="B3 DOMAIN-CONTAINING PROTEIN OS11G0197600-RELATED"/>
    <property type="match status" value="1"/>
</dbReference>
<feature type="compositionally biased region" description="Basic and acidic residues" evidence="6">
    <location>
        <begin position="135"/>
        <end position="151"/>
    </location>
</feature>
<evidence type="ECO:0000256" key="1">
    <source>
        <dbReference type="ARBA" id="ARBA00004123"/>
    </source>
</evidence>
<dbReference type="SMART" id="SM01019">
    <property type="entry name" value="B3"/>
    <property type="match status" value="2"/>
</dbReference>
<evidence type="ECO:0000259" key="7">
    <source>
        <dbReference type="PROSITE" id="PS50863"/>
    </source>
</evidence>
<keyword evidence="3" id="KW-0238">DNA-binding</keyword>
<keyword evidence="2" id="KW-0805">Transcription regulation</keyword>
<feature type="domain" description="TF-B3" evidence="7">
    <location>
        <begin position="291"/>
        <end position="386"/>
    </location>
</feature>
<feature type="compositionally biased region" description="Polar residues" evidence="6">
    <location>
        <begin position="166"/>
        <end position="180"/>
    </location>
</feature>
<accession>A0ABD2V5I0</accession>
<dbReference type="PROSITE" id="PS50863">
    <property type="entry name" value="B3"/>
    <property type="match status" value="2"/>
</dbReference>
<feature type="compositionally biased region" description="Acidic residues" evidence="6">
    <location>
        <begin position="119"/>
        <end position="134"/>
    </location>
</feature>
<evidence type="ECO:0000313" key="8">
    <source>
        <dbReference type="EMBL" id="KAL3376415.1"/>
    </source>
</evidence>
<dbReference type="GO" id="GO:0005634">
    <property type="term" value="C:nucleus"/>
    <property type="evidence" value="ECO:0007669"/>
    <property type="project" value="UniProtKB-SubCell"/>
</dbReference>
<feature type="domain" description="TF-B3" evidence="7">
    <location>
        <begin position="9"/>
        <end position="103"/>
    </location>
</feature>
<evidence type="ECO:0000256" key="2">
    <source>
        <dbReference type="ARBA" id="ARBA00023015"/>
    </source>
</evidence>
<dbReference type="InterPro" id="IPR044837">
    <property type="entry name" value="REM16-like"/>
</dbReference>
<evidence type="ECO:0000256" key="3">
    <source>
        <dbReference type="ARBA" id="ARBA00023125"/>
    </source>
</evidence>
<dbReference type="EMBL" id="JBJKTR010000002">
    <property type="protein sequence ID" value="KAL3376415.1"/>
    <property type="molecule type" value="Genomic_DNA"/>
</dbReference>
<evidence type="ECO:0000256" key="6">
    <source>
        <dbReference type="SAM" id="MobiDB-lite"/>
    </source>
</evidence>
<dbReference type="AlphaFoldDB" id="A0ABD2V5I0"/>
<keyword evidence="5" id="KW-0539">Nucleus</keyword>
<keyword evidence="4" id="KW-0804">Transcription</keyword>
<sequence>MAVDPNNKHPSFSNLLEQGFINKIRLPAAFVKEHKKMLAKTALLRTDEGMSWEAKIVREASDYFICEGDWPWFVVYNKLELGDMLIFYLVEKSTFHVLPYSKKPHINIRHFEELSSSENEVENVEEKDDEEENIEASRKSKKVKTEPKESSAHGTRSTKSDDDSTEIINGTPTSNKGNTKFSDMVVHSVENLGHCPLGQSSKMKRQEGDTEDDVSLDIHIKRMEIEKLLEGIASPSFTRENQLTIEDEDFKMQSQQSSVIYDVRRTVMDKEKAIAYQRAKANFNSKNPFFISFMHHSYISRSSNHLCIKLRFARTYIPENCSNIMLRVAGRGSWPVTYYKGPTQAKIGIGWGAFVLDNQLKLGDVCVFEVIKGTQIFMDVTIFRAAGSMPMQETDRPDCSQFSLG</sequence>
<evidence type="ECO:0000256" key="4">
    <source>
        <dbReference type="ARBA" id="ARBA00023163"/>
    </source>
</evidence>
<feature type="region of interest" description="Disordered" evidence="6">
    <location>
        <begin position="115"/>
        <end position="180"/>
    </location>
</feature>
<organism evidence="8 9">
    <name type="scientific">Solanum stoloniferum</name>
    <dbReference type="NCBI Taxonomy" id="62892"/>
    <lineage>
        <taxon>Eukaryota</taxon>
        <taxon>Viridiplantae</taxon>
        <taxon>Streptophyta</taxon>
        <taxon>Embryophyta</taxon>
        <taxon>Tracheophyta</taxon>
        <taxon>Spermatophyta</taxon>
        <taxon>Magnoliopsida</taxon>
        <taxon>eudicotyledons</taxon>
        <taxon>Gunneridae</taxon>
        <taxon>Pentapetalae</taxon>
        <taxon>asterids</taxon>
        <taxon>lamiids</taxon>
        <taxon>Solanales</taxon>
        <taxon>Solanaceae</taxon>
        <taxon>Solanoideae</taxon>
        <taxon>Solaneae</taxon>
        <taxon>Solanum</taxon>
    </lineage>
</organism>
<dbReference type="CDD" id="cd10017">
    <property type="entry name" value="B3_DNA"/>
    <property type="match status" value="2"/>
</dbReference>
<evidence type="ECO:0000256" key="5">
    <source>
        <dbReference type="ARBA" id="ARBA00023242"/>
    </source>
</evidence>
<proteinExistence type="predicted"/>
<dbReference type="PANTHER" id="PTHR31391:SF146">
    <property type="entry name" value="TF-B3 DOMAIN-CONTAINING PROTEIN"/>
    <property type="match status" value="1"/>
</dbReference>
<dbReference type="GO" id="GO:0003677">
    <property type="term" value="F:DNA binding"/>
    <property type="evidence" value="ECO:0007669"/>
    <property type="project" value="UniProtKB-KW"/>
</dbReference>
<dbReference type="Proteomes" id="UP001627284">
    <property type="component" value="Unassembled WGS sequence"/>
</dbReference>
<reference evidence="8 9" key="1">
    <citation type="submission" date="2024-05" db="EMBL/GenBank/DDBJ databases">
        <title>De novo assembly of an allotetraploid wild potato.</title>
        <authorList>
            <person name="Hosaka A.J."/>
        </authorList>
    </citation>
    <scope>NUCLEOTIDE SEQUENCE [LARGE SCALE GENOMIC DNA]</scope>
    <source>
        <tissue evidence="8">Young leaves</tissue>
    </source>
</reference>
<comment type="subcellular location">
    <subcellularLocation>
        <location evidence="1">Nucleus</location>
    </subcellularLocation>
</comment>